<sequence>MTKNLNIADAIVKLTLAFLVIVCYFTRAISGTVALTLVALSLLVLVIFFAKLFLIFITMD</sequence>
<keyword evidence="3" id="KW-1185">Reference proteome</keyword>
<dbReference type="EMBL" id="FUZU01000003">
    <property type="protein sequence ID" value="SKC83473.1"/>
    <property type="molecule type" value="Genomic_DNA"/>
</dbReference>
<dbReference type="AlphaFoldDB" id="A0A1T5M5R5"/>
<evidence type="ECO:0000256" key="1">
    <source>
        <dbReference type="SAM" id="Phobius"/>
    </source>
</evidence>
<dbReference type="RefSeq" id="WP_079688988.1">
    <property type="nucleotide sequence ID" value="NZ_FUZU01000003.1"/>
</dbReference>
<protein>
    <submittedName>
        <fullName evidence="2">Uncharacterized protein</fullName>
    </submittedName>
</protein>
<gene>
    <name evidence="2" type="ORF">SAMN05660236_4465</name>
</gene>
<reference evidence="2 3" key="1">
    <citation type="submission" date="2017-02" db="EMBL/GenBank/DDBJ databases">
        <authorList>
            <person name="Peterson S.W."/>
        </authorList>
    </citation>
    <scope>NUCLEOTIDE SEQUENCE [LARGE SCALE GENOMIC DNA]</scope>
    <source>
        <strain evidence="2 3">DSM 25262</strain>
    </source>
</reference>
<keyword evidence="1" id="KW-0472">Membrane</keyword>
<evidence type="ECO:0000313" key="2">
    <source>
        <dbReference type="EMBL" id="SKC83473.1"/>
    </source>
</evidence>
<feature type="transmembrane region" description="Helical" evidence="1">
    <location>
        <begin position="33"/>
        <end position="57"/>
    </location>
</feature>
<feature type="transmembrane region" description="Helical" evidence="1">
    <location>
        <begin position="7"/>
        <end position="27"/>
    </location>
</feature>
<proteinExistence type="predicted"/>
<evidence type="ECO:0000313" key="3">
    <source>
        <dbReference type="Proteomes" id="UP000190961"/>
    </source>
</evidence>
<name>A0A1T5M5R5_9BACT</name>
<dbReference type="STRING" id="688867.SAMN05660236_4465"/>
<keyword evidence="1" id="KW-1133">Transmembrane helix</keyword>
<dbReference type="Proteomes" id="UP000190961">
    <property type="component" value="Unassembled WGS sequence"/>
</dbReference>
<keyword evidence="1" id="KW-0812">Transmembrane</keyword>
<organism evidence="2 3">
    <name type="scientific">Ohtaekwangia koreensis</name>
    <dbReference type="NCBI Taxonomy" id="688867"/>
    <lineage>
        <taxon>Bacteria</taxon>
        <taxon>Pseudomonadati</taxon>
        <taxon>Bacteroidota</taxon>
        <taxon>Cytophagia</taxon>
        <taxon>Cytophagales</taxon>
        <taxon>Fulvivirgaceae</taxon>
        <taxon>Ohtaekwangia</taxon>
    </lineage>
</organism>
<accession>A0A1T5M5R5</accession>